<dbReference type="AlphaFoldDB" id="A0ABD1H4G8"/>
<protein>
    <submittedName>
        <fullName evidence="1">Uncharacterized protein</fullName>
    </submittedName>
</protein>
<evidence type="ECO:0000313" key="1">
    <source>
        <dbReference type="EMBL" id="KAL1550323.1"/>
    </source>
</evidence>
<reference evidence="1 2" key="1">
    <citation type="submission" date="2024-06" db="EMBL/GenBank/DDBJ databases">
        <title>A chromosome level genome sequence of Diviner's sage (Salvia divinorum).</title>
        <authorList>
            <person name="Ford S.A."/>
            <person name="Ro D.-K."/>
            <person name="Ness R.W."/>
            <person name="Phillips M.A."/>
        </authorList>
    </citation>
    <scope>NUCLEOTIDE SEQUENCE [LARGE SCALE GENOMIC DNA]</scope>
    <source>
        <strain evidence="1">SAF-2024a</strain>
        <tissue evidence="1">Leaf</tissue>
    </source>
</reference>
<organism evidence="1 2">
    <name type="scientific">Salvia divinorum</name>
    <name type="common">Maria pastora</name>
    <name type="synonym">Diviner's sage</name>
    <dbReference type="NCBI Taxonomy" id="28513"/>
    <lineage>
        <taxon>Eukaryota</taxon>
        <taxon>Viridiplantae</taxon>
        <taxon>Streptophyta</taxon>
        <taxon>Embryophyta</taxon>
        <taxon>Tracheophyta</taxon>
        <taxon>Spermatophyta</taxon>
        <taxon>Magnoliopsida</taxon>
        <taxon>eudicotyledons</taxon>
        <taxon>Gunneridae</taxon>
        <taxon>Pentapetalae</taxon>
        <taxon>asterids</taxon>
        <taxon>lamiids</taxon>
        <taxon>Lamiales</taxon>
        <taxon>Lamiaceae</taxon>
        <taxon>Nepetoideae</taxon>
        <taxon>Mentheae</taxon>
        <taxon>Salviinae</taxon>
        <taxon>Salvia</taxon>
        <taxon>Salvia subgen. Calosphace</taxon>
    </lineage>
</organism>
<dbReference type="EMBL" id="JBEAFC010000007">
    <property type="protein sequence ID" value="KAL1550323.1"/>
    <property type="molecule type" value="Genomic_DNA"/>
</dbReference>
<evidence type="ECO:0000313" key="2">
    <source>
        <dbReference type="Proteomes" id="UP001567538"/>
    </source>
</evidence>
<dbReference type="Proteomes" id="UP001567538">
    <property type="component" value="Unassembled WGS sequence"/>
</dbReference>
<sequence length="72" mass="8213">MRRRHDKEGFDAEAERISAMISSRKLGVLRRILVDMHGRVADVFLAPSSHVFCLISLYVSTSLQHALFAWGR</sequence>
<comment type="caution">
    <text evidence="1">The sequence shown here is derived from an EMBL/GenBank/DDBJ whole genome shotgun (WGS) entry which is preliminary data.</text>
</comment>
<accession>A0ABD1H4G8</accession>
<proteinExistence type="predicted"/>
<gene>
    <name evidence="1" type="ORF">AAHA92_18302</name>
</gene>
<keyword evidence="2" id="KW-1185">Reference proteome</keyword>
<name>A0ABD1H4G8_SALDI</name>